<accession>A7SK26</accession>
<dbReference type="SUPFAM" id="SSF48652">
    <property type="entry name" value="Tetraspanin"/>
    <property type="match status" value="1"/>
</dbReference>
<evidence type="ECO:0000313" key="7">
    <source>
        <dbReference type="Proteomes" id="UP000001593"/>
    </source>
</evidence>
<reference evidence="6 7" key="1">
    <citation type="journal article" date="2007" name="Science">
        <title>Sea anemone genome reveals ancestral eumetazoan gene repertoire and genomic organization.</title>
        <authorList>
            <person name="Putnam N.H."/>
            <person name="Srivastava M."/>
            <person name="Hellsten U."/>
            <person name="Dirks B."/>
            <person name="Chapman J."/>
            <person name="Salamov A."/>
            <person name="Terry A."/>
            <person name="Shapiro H."/>
            <person name="Lindquist E."/>
            <person name="Kapitonov V.V."/>
            <person name="Jurka J."/>
            <person name="Genikhovich G."/>
            <person name="Grigoriev I.V."/>
            <person name="Lucas S.M."/>
            <person name="Steele R.E."/>
            <person name="Finnerty J.R."/>
            <person name="Technau U."/>
            <person name="Martindale M.Q."/>
            <person name="Rokhsar D.S."/>
        </authorList>
    </citation>
    <scope>NUCLEOTIDE SEQUENCE [LARGE SCALE GENOMIC DNA]</scope>
    <source>
        <strain evidence="7">CH2 X CH6</strain>
    </source>
</reference>
<dbReference type="PANTHER" id="PTHR19282">
    <property type="entry name" value="TETRASPANIN"/>
    <property type="match status" value="1"/>
</dbReference>
<dbReference type="PANTHER" id="PTHR19282:SF540">
    <property type="entry name" value="TETRASPANIN-6-LIKE PROTEIN"/>
    <property type="match status" value="1"/>
</dbReference>
<dbReference type="EMBL" id="DS469683">
    <property type="protein sequence ID" value="EDO35918.1"/>
    <property type="molecule type" value="Genomic_DNA"/>
</dbReference>
<feature type="transmembrane region" description="Helical" evidence="5">
    <location>
        <begin position="27"/>
        <end position="53"/>
    </location>
</feature>
<dbReference type="FunFam" id="1.10.1450.10:FF:000097">
    <property type="entry name" value="Tetraspanin"/>
    <property type="match status" value="1"/>
</dbReference>
<evidence type="ECO:0000256" key="2">
    <source>
        <dbReference type="ARBA" id="ARBA00022692"/>
    </source>
</evidence>
<feature type="non-terminal residue" evidence="6">
    <location>
        <position position="1"/>
    </location>
</feature>
<evidence type="ECO:0000313" key="6">
    <source>
        <dbReference type="EMBL" id="EDO35918.1"/>
    </source>
</evidence>
<feature type="transmembrane region" description="Helical" evidence="5">
    <location>
        <begin position="73"/>
        <end position="95"/>
    </location>
</feature>
<keyword evidence="4 5" id="KW-0472">Membrane</keyword>
<protein>
    <submittedName>
        <fullName evidence="6">Uncharacterized protein</fullName>
    </submittedName>
</protein>
<keyword evidence="2 5" id="KW-0812">Transmembrane</keyword>
<keyword evidence="3 5" id="KW-1133">Transmembrane helix</keyword>
<dbReference type="Gene3D" id="1.10.1450.10">
    <property type="entry name" value="Tetraspanin"/>
    <property type="match status" value="1"/>
</dbReference>
<gene>
    <name evidence="6" type="ORF">NEMVEDRAFT_v1g213483</name>
</gene>
<dbReference type="Pfam" id="PF00335">
    <property type="entry name" value="Tetraspanin"/>
    <property type="match status" value="1"/>
</dbReference>
<evidence type="ECO:0000256" key="4">
    <source>
        <dbReference type="ARBA" id="ARBA00023136"/>
    </source>
</evidence>
<evidence type="ECO:0000256" key="3">
    <source>
        <dbReference type="ARBA" id="ARBA00022989"/>
    </source>
</evidence>
<comment type="subcellular location">
    <subcellularLocation>
        <location evidence="1">Membrane</location>
        <topology evidence="1">Multi-pass membrane protein</topology>
    </subcellularLocation>
</comment>
<dbReference type="InterPro" id="IPR018499">
    <property type="entry name" value="Tetraspanin/Peripherin"/>
</dbReference>
<evidence type="ECO:0000256" key="5">
    <source>
        <dbReference type="SAM" id="Phobius"/>
    </source>
</evidence>
<dbReference type="GO" id="GO:0005886">
    <property type="term" value="C:plasma membrane"/>
    <property type="evidence" value="ECO:0000318"/>
    <property type="project" value="GO_Central"/>
</dbReference>
<dbReference type="Proteomes" id="UP000001593">
    <property type="component" value="Unassembled WGS sequence"/>
</dbReference>
<sequence>ERRNRVVMVMIDKDNLKMTKYTEAPPAIKWVVIIIHFIFLIFGIILIAVGAWVEIHAGPHSDISAFNVLAGNRVLMFTGCVLALISLAGIVAAIINSKVFLIIAKHETRPNTAFIRQQAKHDTRRNTAFIREQAKHGEILRLYANRRNTKHGEILRLYANRRNTTCCHINRSILADLKNRIKNFPGPGTRVVDSIQERLQCCGADSGPNDWMNNKHFLQSASVPDSCCKQEYREKDCGLGQIIANTRIHTEVLTMPLTLLMFCKIKEIE</sequence>
<dbReference type="AlphaFoldDB" id="A7SK26"/>
<evidence type="ECO:0000256" key="1">
    <source>
        <dbReference type="ARBA" id="ARBA00004141"/>
    </source>
</evidence>
<name>A7SK26_NEMVE</name>
<keyword evidence="7" id="KW-1185">Reference proteome</keyword>
<dbReference type="PRINTS" id="PR00259">
    <property type="entry name" value="TMFOUR"/>
</dbReference>
<dbReference type="InterPro" id="IPR008952">
    <property type="entry name" value="Tetraspanin_EC2_sf"/>
</dbReference>
<dbReference type="InParanoid" id="A7SK26"/>
<proteinExistence type="predicted"/>
<dbReference type="HOGENOM" id="CLU_1036550_0_0_1"/>
<organism evidence="6 7">
    <name type="scientific">Nematostella vectensis</name>
    <name type="common">Starlet sea anemone</name>
    <dbReference type="NCBI Taxonomy" id="45351"/>
    <lineage>
        <taxon>Eukaryota</taxon>
        <taxon>Metazoa</taxon>
        <taxon>Cnidaria</taxon>
        <taxon>Anthozoa</taxon>
        <taxon>Hexacorallia</taxon>
        <taxon>Actiniaria</taxon>
        <taxon>Edwardsiidae</taxon>
        <taxon>Nematostella</taxon>
    </lineage>
</organism>